<dbReference type="Pfam" id="PF13377">
    <property type="entry name" value="Peripla_BP_3"/>
    <property type="match status" value="1"/>
</dbReference>
<dbReference type="GO" id="GO:0003700">
    <property type="term" value="F:DNA-binding transcription factor activity"/>
    <property type="evidence" value="ECO:0007669"/>
    <property type="project" value="TreeGrafter"/>
</dbReference>
<name>A0A9X1NNH2_9ACTN</name>
<keyword evidence="6" id="KW-1185">Reference proteome</keyword>
<evidence type="ECO:0000313" key="6">
    <source>
        <dbReference type="Proteomes" id="UP001138997"/>
    </source>
</evidence>
<dbReference type="InterPro" id="IPR028082">
    <property type="entry name" value="Peripla_BP_I"/>
</dbReference>
<protein>
    <submittedName>
        <fullName evidence="5">LacI family transcriptional regulator</fullName>
    </submittedName>
</protein>
<proteinExistence type="predicted"/>
<keyword evidence="2" id="KW-0238">DNA-binding</keyword>
<dbReference type="SUPFAM" id="SSF53822">
    <property type="entry name" value="Periplasmic binding protein-like I"/>
    <property type="match status" value="1"/>
</dbReference>
<dbReference type="InterPro" id="IPR010982">
    <property type="entry name" value="Lambda_DNA-bd_dom_sf"/>
</dbReference>
<dbReference type="InterPro" id="IPR000843">
    <property type="entry name" value="HTH_LacI"/>
</dbReference>
<evidence type="ECO:0000259" key="4">
    <source>
        <dbReference type="PROSITE" id="PS50932"/>
    </source>
</evidence>
<evidence type="ECO:0000256" key="1">
    <source>
        <dbReference type="ARBA" id="ARBA00023015"/>
    </source>
</evidence>
<dbReference type="Proteomes" id="UP001138997">
    <property type="component" value="Unassembled WGS sequence"/>
</dbReference>
<accession>A0A9X1NNH2</accession>
<evidence type="ECO:0000256" key="2">
    <source>
        <dbReference type="ARBA" id="ARBA00023125"/>
    </source>
</evidence>
<dbReference type="PANTHER" id="PTHR30146">
    <property type="entry name" value="LACI-RELATED TRANSCRIPTIONAL REPRESSOR"/>
    <property type="match status" value="1"/>
</dbReference>
<feature type="domain" description="HTH lacI-type" evidence="4">
    <location>
        <begin position="2"/>
        <end position="56"/>
    </location>
</feature>
<dbReference type="GO" id="GO:0000976">
    <property type="term" value="F:transcription cis-regulatory region binding"/>
    <property type="evidence" value="ECO:0007669"/>
    <property type="project" value="TreeGrafter"/>
</dbReference>
<dbReference type="SMART" id="SM00354">
    <property type="entry name" value="HTH_LACI"/>
    <property type="match status" value="1"/>
</dbReference>
<dbReference type="PROSITE" id="PS50932">
    <property type="entry name" value="HTH_LACI_2"/>
    <property type="match status" value="1"/>
</dbReference>
<organism evidence="5 6">
    <name type="scientific">Kineosporia babensis</name>
    <dbReference type="NCBI Taxonomy" id="499548"/>
    <lineage>
        <taxon>Bacteria</taxon>
        <taxon>Bacillati</taxon>
        <taxon>Actinomycetota</taxon>
        <taxon>Actinomycetes</taxon>
        <taxon>Kineosporiales</taxon>
        <taxon>Kineosporiaceae</taxon>
        <taxon>Kineosporia</taxon>
    </lineage>
</organism>
<dbReference type="RefSeq" id="WP_231449846.1">
    <property type="nucleotide sequence ID" value="NZ_JAJOMB010000038.1"/>
</dbReference>
<dbReference type="Gene3D" id="1.10.260.40">
    <property type="entry name" value="lambda repressor-like DNA-binding domains"/>
    <property type="match status" value="1"/>
</dbReference>
<gene>
    <name evidence="5" type="ORF">LR394_39475</name>
</gene>
<evidence type="ECO:0000313" key="5">
    <source>
        <dbReference type="EMBL" id="MCD5316994.1"/>
    </source>
</evidence>
<dbReference type="AlphaFoldDB" id="A0A9X1NNH2"/>
<comment type="caution">
    <text evidence="5">The sequence shown here is derived from an EMBL/GenBank/DDBJ whole genome shotgun (WGS) entry which is preliminary data.</text>
</comment>
<reference evidence="5" key="1">
    <citation type="submission" date="2021-11" db="EMBL/GenBank/DDBJ databases">
        <title>Streptomyces corallinus and Kineosporia corallina sp. nov., two new coral-derived marine actinobacteria.</title>
        <authorList>
            <person name="Buangrab K."/>
            <person name="Sutthacheep M."/>
            <person name="Yeemin T."/>
            <person name="Harunari E."/>
            <person name="Igarashi Y."/>
            <person name="Sripreechasak P."/>
            <person name="Kanchanasin P."/>
            <person name="Tanasupawat S."/>
            <person name="Phongsopitanun W."/>
        </authorList>
    </citation>
    <scope>NUCLEOTIDE SEQUENCE</scope>
    <source>
        <strain evidence="5">JCM 31032</strain>
    </source>
</reference>
<dbReference type="Gene3D" id="3.40.50.2300">
    <property type="match status" value="2"/>
</dbReference>
<keyword evidence="1" id="KW-0805">Transcription regulation</keyword>
<evidence type="ECO:0000256" key="3">
    <source>
        <dbReference type="ARBA" id="ARBA00023163"/>
    </source>
</evidence>
<dbReference type="InterPro" id="IPR046335">
    <property type="entry name" value="LacI/GalR-like_sensor"/>
</dbReference>
<dbReference type="SUPFAM" id="SSF47413">
    <property type="entry name" value="lambda repressor-like DNA-binding domains"/>
    <property type="match status" value="1"/>
</dbReference>
<dbReference type="CDD" id="cd01392">
    <property type="entry name" value="HTH_LacI"/>
    <property type="match status" value="1"/>
</dbReference>
<keyword evidence="3" id="KW-0804">Transcription</keyword>
<dbReference type="EMBL" id="JAJOMB010000038">
    <property type="protein sequence ID" value="MCD5316994.1"/>
    <property type="molecule type" value="Genomic_DNA"/>
</dbReference>
<dbReference type="CDD" id="cd06267">
    <property type="entry name" value="PBP1_LacI_sugar_binding-like"/>
    <property type="match status" value="1"/>
</dbReference>
<dbReference type="Pfam" id="PF00356">
    <property type="entry name" value="LacI"/>
    <property type="match status" value="1"/>
</dbReference>
<sequence length="334" mass="35711">MATIRDVAAAAGVAPSTVSYILRGKKRYPAATVERVMASIAELGYRPDSAARALALGRTNILGFLASVNIGAPDADIDIFMRFMRAALYAARPRGYDVLAMGRGEDELQGDVLADALVVMDILHADPRLPVLRGLGIPTVLIGNPPDSLGLSAVDLDFAGAAQKAVDRLADLGHRQIVVMATPDESDGREFAYRRRFREAFLQRCESRSVQGLFIPCGLTRDAVGAWLDGVQTRLPQVSGVVVMAVGVLDLLLEELARRNRVVPDDLSLLALAPAEDFARSFPAISVLDIPGHQMVDVAVNRALDELGGAAPGVLELVPTTFHDRGSLASRSPR</sequence>
<dbReference type="PANTHER" id="PTHR30146:SF153">
    <property type="entry name" value="LACTOSE OPERON REPRESSOR"/>
    <property type="match status" value="1"/>
</dbReference>